<comment type="function">
    <text evidence="7">Part of the tripartite ATP-independent periplasmic (TRAP) transport system.</text>
</comment>
<keyword evidence="4 8" id="KW-0812">Transmembrane</keyword>
<evidence type="ECO:0000256" key="5">
    <source>
        <dbReference type="ARBA" id="ARBA00022989"/>
    </source>
</evidence>
<evidence type="ECO:0000313" key="11">
    <source>
        <dbReference type="Proteomes" id="UP000321638"/>
    </source>
</evidence>
<dbReference type="Pfam" id="PF06808">
    <property type="entry name" value="DctM"/>
    <property type="match status" value="1"/>
</dbReference>
<sequence>MALVFAVLGSWLGVFRLISLSDVVLRMWGQVAIDPVLASVPMFIFMGSILERSGSAKAMLDATEVMLKRVPGALAVAVMAMGTILAAPIGVVGAAVVTLSVIALPQMLKAGYDKRLAIGTIASAGTLGILIPPAIMLVVMADMLGTSAGYLFLSSIMPGFLLSGLYMLYILGVAVLRPGAAPKLTAEYGPQSRREFWWTLWRGMFPMTALMVIVLGSIFAGWATPTESGGVGVLGSMLIAALNNRLNIKMLNEAIRSACRANGLVFMIFLGATGFSLVFRLLGGDELMISTLLGLGVDTKWEMLIFVMILIFLLGFPFEWIEICLIVLPIFGPILAKYDFSDHLGAGAGQAHLLTWFGTIVAVNLQTAFMTPPFGATLFYMKGTAPPGVTMNDVYRGMYPFVALQVVGLLLCIYYPSISLWLPRLAGFLD</sequence>
<evidence type="ECO:0000259" key="9">
    <source>
        <dbReference type="Pfam" id="PF06808"/>
    </source>
</evidence>
<dbReference type="InterPro" id="IPR004681">
    <property type="entry name" value="TRAP_DctM"/>
</dbReference>
<name>A0A5C8PSJ3_9HYPH</name>
<feature type="transmembrane region" description="Helical" evidence="8">
    <location>
        <begin position="401"/>
        <end position="422"/>
    </location>
</feature>
<feature type="transmembrane region" description="Helical" evidence="8">
    <location>
        <begin position="151"/>
        <end position="176"/>
    </location>
</feature>
<evidence type="ECO:0000256" key="3">
    <source>
        <dbReference type="ARBA" id="ARBA00022519"/>
    </source>
</evidence>
<protein>
    <submittedName>
        <fullName evidence="10">TRAP transporter large permease subunit</fullName>
    </submittedName>
</protein>
<keyword evidence="6 8" id="KW-0472">Membrane</keyword>
<dbReference type="OrthoDB" id="7339120at2"/>
<evidence type="ECO:0000256" key="8">
    <source>
        <dbReference type="SAM" id="Phobius"/>
    </source>
</evidence>
<comment type="subcellular location">
    <subcellularLocation>
        <location evidence="1 7">Cell inner membrane</location>
        <topology evidence="1 7">Multi-pass membrane protein</topology>
    </subcellularLocation>
</comment>
<feature type="transmembrane region" description="Helical" evidence="8">
    <location>
        <begin position="73"/>
        <end position="104"/>
    </location>
</feature>
<feature type="transmembrane region" description="Helical" evidence="8">
    <location>
        <begin position="303"/>
        <end position="332"/>
    </location>
</feature>
<dbReference type="InterPro" id="IPR010656">
    <property type="entry name" value="DctM"/>
</dbReference>
<feature type="domain" description="TRAP C4-dicarboxylate transport system permease DctM subunit" evidence="9">
    <location>
        <begin position="6"/>
        <end position="417"/>
    </location>
</feature>
<organism evidence="10 11">
    <name type="scientific">Vineibacter terrae</name>
    <dbReference type="NCBI Taxonomy" id="2586908"/>
    <lineage>
        <taxon>Bacteria</taxon>
        <taxon>Pseudomonadati</taxon>
        <taxon>Pseudomonadota</taxon>
        <taxon>Alphaproteobacteria</taxon>
        <taxon>Hyphomicrobiales</taxon>
        <taxon>Vineibacter</taxon>
    </lineage>
</organism>
<feature type="transmembrane region" description="Helical" evidence="8">
    <location>
        <begin position="228"/>
        <end position="244"/>
    </location>
</feature>
<dbReference type="PANTHER" id="PTHR33362">
    <property type="entry name" value="SIALIC ACID TRAP TRANSPORTER PERMEASE PROTEIN SIAT-RELATED"/>
    <property type="match status" value="1"/>
</dbReference>
<dbReference type="PANTHER" id="PTHR33362:SF7">
    <property type="entry name" value="SLL1103 PROTEIN"/>
    <property type="match status" value="1"/>
</dbReference>
<keyword evidence="2" id="KW-1003">Cell membrane</keyword>
<dbReference type="GO" id="GO:0005886">
    <property type="term" value="C:plasma membrane"/>
    <property type="evidence" value="ECO:0007669"/>
    <property type="project" value="UniProtKB-SubCell"/>
</dbReference>
<evidence type="ECO:0000313" key="10">
    <source>
        <dbReference type="EMBL" id="TXL78741.1"/>
    </source>
</evidence>
<feature type="transmembrane region" description="Helical" evidence="8">
    <location>
        <begin position="264"/>
        <end position="283"/>
    </location>
</feature>
<dbReference type="EMBL" id="VDUZ01000006">
    <property type="protein sequence ID" value="TXL78741.1"/>
    <property type="molecule type" value="Genomic_DNA"/>
</dbReference>
<comment type="caution">
    <text evidence="10">The sequence shown here is derived from an EMBL/GenBank/DDBJ whole genome shotgun (WGS) entry which is preliminary data.</text>
</comment>
<gene>
    <name evidence="10" type="ORF">FHP25_07025</name>
</gene>
<dbReference type="RefSeq" id="WP_147846211.1">
    <property type="nucleotide sequence ID" value="NZ_VDUZ01000006.1"/>
</dbReference>
<evidence type="ECO:0000256" key="2">
    <source>
        <dbReference type="ARBA" id="ARBA00022475"/>
    </source>
</evidence>
<feature type="transmembrane region" description="Helical" evidence="8">
    <location>
        <begin position="196"/>
        <end position="222"/>
    </location>
</feature>
<evidence type="ECO:0000256" key="7">
    <source>
        <dbReference type="RuleBase" id="RU369079"/>
    </source>
</evidence>
<keyword evidence="5 8" id="KW-1133">Transmembrane helix</keyword>
<evidence type="ECO:0000256" key="6">
    <source>
        <dbReference type="ARBA" id="ARBA00023136"/>
    </source>
</evidence>
<dbReference type="Proteomes" id="UP000321638">
    <property type="component" value="Unassembled WGS sequence"/>
</dbReference>
<reference evidence="10 11" key="1">
    <citation type="submission" date="2019-06" db="EMBL/GenBank/DDBJ databases">
        <title>New taxonomy in bacterial strain CC-CFT640, isolated from vineyard.</title>
        <authorList>
            <person name="Lin S.-Y."/>
            <person name="Tsai C.-F."/>
            <person name="Young C.-C."/>
        </authorList>
    </citation>
    <scope>NUCLEOTIDE SEQUENCE [LARGE SCALE GENOMIC DNA]</scope>
    <source>
        <strain evidence="10 11">CC-CFT640</strain>
    </source>
</reference>
<keyword evidence="11" id="KW-1185">Reference proteome</keyword>
<keyword evidence="3 7" id="KW-0997">Cell inner membrane</keyword>
<dbReference type="AlphaFoldDB" id="A0A5C8PSJ3"/>
<feature type="transmembrane region" description="Helical" evidence="8">
    <location>
        <begin position="116"/>
        <end position="139"/>
    </location>
</feature>
<keyword evidence="7" id="KW-0813">Transport</keyword>
<dbReference type="GO" id="GO:0022857">
    <property type="term" value="F:transmembrane transporter activity"/>
    <property type="evidence" value="ECO:0007669"/>
    <property type="project" value="UniProtKB-UniRule"/>
</dbReference>
<evidence type="ECO:0000256" key="4">
    <source>
        <dbReference type="ARBA" id="ARBA00022692"/>
    </source>
</evidence>
<feature type="transmembrane region" description="Helical" evidence="8">
    <location>
        <begin position="353"/>
        <end position="381"/>
    </location>
</feature>
<evidence type="ECO:0000256" key="1">
    <source>
        <dbReference type="ARBA" id="ARBA00004429"/>
    </source>
</evidence>
<proteinExistence type="predicted"/>
<accession>A0A5C8PSJ3</accession>